<sequence>MKKALTEIRKDGGGDGWSGCVVLTILQLCKKEEDAKANITQRNITIIIIFPMNYLRYTLQPQSTPPPS</sequence>
<evidence type="ECO:0000313" key="1">
    <source>
        <dbReference type="EMBL" id="VDN49375.1"/>
    </source>
</evidence>
<dbReference type="Proteomes" id="UP000271098">
    <property type="component" value="Unassembled WGS sequence"/>
</dbReference>
<dbReference type="AlphaFoldDB" id="A0A183F0I0"/>
<reference evidence="1 2" key="2">
    <citation type="submission" date="2018-11" db="EMBL/GenBank/DDBJ databases">
        <authorList>
            <consortium name="Pathogen Informatics"/>
        </authorList>
    </citation>
    <scope>NUCLEOTIDE SEQUENCE [LARGE SCALE GENOMIC DNA]</scope>
</reference>
<keyword evidence="2" id="KW-1185">Reference proteome</keyword>
<evidence type="ECO:0000313" key="2">
    <source>
        <dbReference type="Proteomes" id="UP000271098"/>
    </source>
</evidence>
<gene>
    <name evidence="1" type="ORF">GPUH_LOCUS26721</name>
</gene>
<organism evidence="3">
    <name type="scientific">Gongylonema pulchrum</name>
    <dbReference type="NCBI Taxonomy" id="637853"/>
    <lineage>
        <taxon>Eukaryota</taxon>
        <taxon>Metazoa</taxon>
        <taxon>Ecdysozoa</taxon>
        <taxon>Nematoda</taxon>
        <taxon>Chromadorea</taxon>
        <taxon>Rhabditida</taxon>
        <taxon>Spirurina</taxon>
        <taxon>Spiruromorpha</taxon>
        <taxon>Spiruroidea</taxon>
        <taxon>Gongylonematidae</taxon>
        <taxon>Gongylonema</taxon>
    </lineage>
</organism>
<accession>A0A183F0I0</accession>
<dbReference type="EMBL" id="UYRT01113388">
    <property type="protein sequence ID" value="VDN49375.1"/>
    <property type="molecule type" value="Genomic_DNA"/>
</dbReference>
<dbReference type="WBParaSite" id="GPUH_0002675101-mRNA-1">
    <property type="protein sequence ID" value="GPUH_0002675101-mRNA-1"/>
    <property type="gene ID" value="GPUH_0002675101"/>
</dbReference>
<reference evidence="3" key="1">
    <citation type="submission" date="2016-06" db="UniProtKB">
        <authorList>
            <consortium name="WormBaseParasite"/>
        </authorList>
    </citation>
    <scope>IDENTIFICATION</scope>
</reference>
<protein>
    <submittedName>
        <fullName evidence="1 3">Uncharacterized protein</fullName>
    </submittedName>
</protein>
<evidence type="ECO:0000313" key="3">
    <source>
        <dbReference type="WBParaSite" id="GPUH_0002675101-mRNA-1"/>
    </source>
</evidence>
<name>A0A183F0I0_9BILA</name>
<proteinExistence type="predicted"/>